<evidence type="ECO:0000313" key="2">
    <source>
        <dbReference type="Proteomes" id="UP000286773"/>
    </source>
</evidence>
<evidence type="ECO:0000313" key="1">
    <source>
        <dbReference type="EMBL" id="RSU12968.1"/>
    </source>
</evidence>
<accession>A0A430AY47</accession>
<gene>
    <name evidence="1" type="ORF">CBF27_05370</name>
</gene>
<dbReference type="Proteomes" id="UP000286773">
    <property type="component" value="Unassembled WGS sequence"/>
</dbReference>
<sequence length="138" mass="16470">MAISQNELFVFIRSDDVYRHQLKLLIKKYKLKIIPSAYHFVSSYTNTLAHFKIEDITELKQSFRKFAPFFDSYIDAFATSPTMEESSLLLIFFYGLTMADNYTFDMFEQFLLANHITLLDSRSLYHSLQRLYKQHMKH</sequence>
<reference evidence="1 2" key="1">
    <citation type="submission" date="2017-05" db="EMBL/GenBank/DDBJ databases">
        <title>Vagococcus spp. assemblies.</title>
        <authorList>
            <person name="Gulvik C.A."/>
        </authorList>
    </citation>
    <scope>NUCLEOTIDE SEQUENCE [LARGE SCALE GENOMIC DNA]</scope>
    <source>
        <strain evidence="1 2">LMG 24798</strain>
    </source>
</reference>
<protein>
    <submittedName>
        <fullName evidence="1">Uncharacterized protein</fullName>
    </submittedName>
</protein>
<comment type="caution">
    <text evidence="1">The sequence shown here is derived from an EMBL/GenBank/DDBJ whole genome shotgun (WGS) entry which is preliminary data.</text>
</comment>
<keyword evidence="2" id="KW-1185">Reference proteome</keyword>
<proteinExistence type="predicted"/>
<dbReference type="EMBL" id="NGKC01000004">
    <property type="protein sequence ID" value="RSU12968.1"/>
    <property type="molecule type" value="Genomic_DNA"/>
</dbReference>
<organism evidence="1 2">
    <name type="scientific">Vagococcus acidifermentans</name>
    <dbReference type="NCBI Taxonomy" id="564710"/>
    <lineage>
        <taxon>Bacteria</taxon>
        <taxon>Bacillati</taxon>
        <taxon>Bacillota</taxon>
        <taxon>Bacilli</taxon>
        <taxon>Lactobacillales</taxon>
        <taxon>Enterococcaceae</taxon>
        <taxon>Vagococcus</taxon>
    </lineage>
</organism>
<dbReference type="RefSeq" id="WP_126813151.1">
    <property type="nucleotide sequence ID" value="NZ_NGKC01000004.1"/>
</dbReference>
<dbReference type="AlphaFoldDB" id="A0A430AY47"/>
<name>A0A430AY47_9ENTE</name>